<dbReference type="AlphaFoldDB" id="A0A2M8EJM9"/>
<feature type="domain" description="NADH:ubiquinone oxidoreductase-like 20kDa subunit" evidence="2">
    <location>
        <begin position="14"/>
        <end position="149"/>
    </location>
</feature>
<dbReference type="InterPro" id="IPR051349">
    <property type="entry name" value="Hydrogenase_assoc-protein"/>
</dbReference>
<dbReference type="Gene3D" id="3.40.50.700">
    <property type="entry name" value="NADH:ubiquinone oxidoreductase-like, 20kDa subunit"/>
    <property type="match status" value="1"/>
</dbReference>
<evidence type="ECO:0000313" key="3">
    <source>
        <dbReference type="EMBL" id="PJC22908.1"/>
    </source>
</evidence>
<evidence type="ECO:0000259" key="2">
    <source>
        <dbReference type="Pfam" id="PF01058"/>
    </source>
</evidence>
<dbReference type="InterPro" id="IPR006137">
    <property type="entry name" value="NADH_UbQ_OxRdtase-like_20kDa"/>
</dbReference>
<dbReference type="PANTHER" id="PTHR42845:SF2">
    <property type="entry name" value="F420-NON-REDUCING HYDROGENASE VHU SUBUNIT G"/>
    <property type="match status" value="1"/>
</dbReference>
<accession>A0A2M8EJM9</accession>
<evidence type="ECO:0000256" key="1">
    <source>
        <dbReference type="ARBA" id="ARBA00023002"/>
    </source>
</evidence>
<dbReference type="SUPFAM" id="SSF56770">
    <property type="entry name" value="HydA/Nqo6-like"/>
    <property type="match status" value="1"/>
</dbReference>
<reference evidence="4" key="1">
    <citation type="submission" date="2017-09" db="EMBL/GenBank/DDBJ databases">
        <title>Depth-based differentiation of microbial function through sediment-hosted aquifers and enrichment of novel symbionts in the deep terrestrial subsurface.</title>
        <authorList>
            <person name="Probst A.J."/>
            <person name="Ladd B."/>
            <person name="Jarett J.K."/>
            <person name="Geller-Mcgrath D.E."/>
            <person name="Sieber C.M.K."/>
            <person name="Emerson J.B."/>
            <person name="Anantharaman K."/>
            <person name="Thomas B.C."/>
            <person name="Malmstrom R."/>
            <person name="Stieglmeier M."/>
            <person name="Klingl A."/>
            <person name="Woyke T."/>
            <person name="Ryan C.M."/>
            <person name="Banfield J.F."/>
        </authorList>
    </citation>
    <scope>NUCLEOTIDE SEQUENCE [LARGE SCALE GENOMIC DNA]</scope>
</reference>
<organism evidence="3 4">
    <name type="scientific">candidate division WWE3 bacterium CG_4_9_14_0_2_um_filter_48_10</name>
    <dbReference type="NCBI Taxonomy" id="1975078"/>
    <lineage>
        <taxon>Bacteria</taxon>
        <taxon>Katanobacteria</taxon>
    </lineage>
</organism>
<dbReference type="PANTHER" id="PTHR42845">
    <property type="entry name" value="COENZYME F420-REDUCING HYDROGENASE, GAMMA SUBUNIT"/>
    <property type="match status" value="1"/>
</dbReference>
<name>A0A2M8EJM9_UNCKA</name>
<sequence>MAKLRVAIFDFTDCEGCQVELVGLREKLTEIADQVDLVRWRLTQERTEPGPYDIAIVEGTPITKEEQKMLQWVREQSKFLIALGSCATLGGIPGIMDKEKRAYWYKKIYGSKYKPRGLDAPPLSALVKVDFLIHGCPVNGDEVVRVVEELLAGKTPKYRGYSVCFECKQAGNPCRLIEGKPRLASTKQRESRRACLGPITQGGCGAICVSGGSACWGCFGLRQEANIDGLLEVLSKIADSDEIEKYLSMFLKRTEAYQKFKDKAKRK</sequence>
<evidence type="ECO:0000313" key="4">
    <source>
        <dbReference type="Proteomes" id="UP000228781"/>
    </source>
</evidence>
<dbReference type="Pfam" id="PF01058">
    <property type="entry name" value="Oxidored_q6"/>
    <property type="match status" value="1"/>
</dbReference>
<dbReference type="EMBL" id="PFSK01000016">
    <property type="protein sequence ID" value="PJC22908.1"/>
    <property type="molecule type" value="Genomic_DNA"/>
</dbReference>
<proteinExistence type="predicted"/>
<dbReference type="InterPro" id="IPR037024">
    <property type="entry name" value="NiFe_Hase_small_N_sf"/>
</dbReference>
<gene>
    <name evidence="3" type="ORF">CO059_01385</name>
</gene>
<comment type="caution">
    <text evidence="3">The sequence shown here is derived from an EMBL/GenBank/DDBJ whole genome shotgun (WGS) entry which is preliminary data.</text>
</comment>
<dbReference type="Proteomes" id="UP000228781">
    <property type="component" value="Unassembled WGS sequence"/>
</dbReference>
<protein>
    <recommendedName>
        <fullName evidence="2">NADH:ubiquinone oxidoreductase-like 20kDa subunit domain-containing protein</fullName>
    </recommendedName>
</protein>
<keyword evidence="1" id="KW-0560">Oxidoreductase</keyword>
<dbReference type="GO" id="GO:0051536">
    <property type="term" value="F:iron-sulfur cluster binding"/>
    <property type="evidence" value="ECO:0007669"/>
    <property type="project" value="InterPro"/>
</dbReference>
<dbReference type="GO" id="GO:0016491">
    <property type="term" value="F:oxidoreductase activity"/>
    <property type="evidence" value="ECO:0007669"/>
    <property type="project" value="UniProtKB-KW"/>
</dbReference>